<keyword evidence="3" id="KW-0805">Transcription regulation</keyword>
<comment type="function">
    <text evidence="6">Repressor of the lactose catabolism operon. Galactose-6-phosphate is the inducer.</text>
</comment>
<feature type="domain" description="HTH deoR-type" evidence="7">
    <location>
        <begin position="3"/>
        <end position="58"/>
    </location>
</feature>
<sequence length="252" mass="27370">MDQQTRHDRILDRLEEVEQVTVTELAALLDASEPTVRRDLLDLDKRGRLRRVHGGARRLALRTREAPYSARAVSSGDAKRRMAAAVASRLSPGESLLLDSGTSCLEVAHAIEQQDLRVMPLSLAAANALAEAPRIRLSLPGGDVRPGEGSFVGPAAEESVRRFRFDTAVISGCGFSMIDGVTAYDIGDAAVKMAAVRSAARSILVCDAAKWGTVAFAWAAHVREFAMIVTDHEPTDDERDIAERHDVEFVIV</sequence>
<gene>
    <name evidence="8" type="ORF">CLV46_1138</name>
</gene>
<dbReference type="PANTHER" id="PTHR30363">
    <property type="entry name" value="HTH-TYPE TRANSCRIPTIONAL REGULATOR SRLR-RELATED"/>
    <property type="match status" value="1"/>
</dbReference>
<organism evidence="8 9">
    <name type="scientific">Diaminobutyricimonas aerilata</name>
    <dbReference type="NCBI Taxonomy" id="1162967"/>
    <lineage>
        <taxon>Bacteria</taxon>
        <taxon>Bacillati</taxon>
        <taxon>Actinomycetota</taxon>
        <taxon>Actinomycetes</taxon>
        <taxon>Micrococcales</taxon>
        <taxon>Microbacteriaceae</taxon>
        <taxon>Diaminobutyricimonas</taxon>
    </lineage>
</organism>
<evidence type="ECO:0000256" key="4">
    <source>
        <dbReference type="ARBA" id="ARBA00023125"/>
    </source>
</evidence>
<evidence type="ECO:0000313" key="9">
    <source>
        <dbReference type="Proteomes" id="UP000228758"/>
    </source>
</evidence>
<accession>A0A2M9CI92</accession>
<dbReference type="Pfam" id="PF08220">
    <property type="entry name" value="HTH_DeoR"/>
    <property type="match status" value="1"/>
</dbReference>
<dbReference type="SUPFAM" id="SSF100950">
    <property type="entry name" value="NagB/RpiA/CoA transferase-like"/>
    <property type="match status" value="1"/>
</dbReference>
<comment type="caution">
    <text evidence="8">The sequence shown here is derived from an EMBL/GenBank/DDBJ whole genome shotgun (WGS) entry which is preliminary data.</text>
</comment>
<dbReference type="EMBL" id="PGFF01000001">
    <property type="protein sequence ID" value="PJJ71589.1"/>
    <property type="molecule type" value="Genomic_DNA"/>
</dbReference>
<keyword evidence="2" id="KW-0678">Repressor</keyword>
<dbReference type="InterPro" id="IPR036388">
    <property type="entry name" value="WH-like_DNA-bd_sf"/>
</dbReference>
<dbReference type="PROSITE" id="PS00894">
    <property type="entry name" value="HTH_DEOR_1"/>
    <property type="match status" value="1"/>
</dbReference>
<keyword evidence="4" id="KW-0238">DNA-binding</keyword>
<keyword evidence="5" id="KW-0804">Transcription</keyword>
<name>A0A2M9CI92_9MICO</name>
<dbReference type="SMART" id="SM00420">
    <property type="entry name" value="HTH_DEOR"/>
    <property type="match status" value="1"/>
</dbReference>
<dbReference type="InterPro" id="IPR037171">
    <property type="entry name" value="NagB/RpiA_transferase-like"/>
</dbReference>
<dbReference type="SMART" id="SM01134">
    <property type="entry name" value="DeoRC"/>
    <property type="match status" value="1"/>
</dbReference>
<dbReference type="InterPro" id="IPR050313">
    <property type="entry name" value="Carb_Metab_HTH_regulators"/>
</dbReference>
<evidence type="ECO:0000313" key="8">
    <source>
        <dbReference type="EMBL" id="PJJ71589.1"/>
    </source>
</evidence>
<evidence type="ECO:0000256" key="3">
    <source>
        <dbReference type="ARBA" id="ARBA00023015"/>
    </source>
</evidence>
<evidence type="ECO:0000256" key="5">
    <source>
        <dbReference type="ARBA" id="ARBA00023163"/>
    </source>
</evidence>
<dbReference type="Pfam" id="PF00455">
    <property type="entry name" value="DeoRC"/>
    <property type="match status" value="1"/>
</dbReference>
<evidence type="ECO:0000256" key="1">
    <source>
        <dbReference type="ARBA" id="ARBA00021390"/>
    </source>
</evidence>
<dbReference type="Gene3D" id="1.10.10.10">
    <property type="entry name" value="Winged helix-like DNA-binding domain superfamily/Winged helix DNA-binding domain"/>
    <property type="match status" value="1"/>
</dbReference>
<evidence type="ECO:0000256" key="2">
    <source>
        <dbReference type="ARBA" id="ARBA00022491"/>
    </source>
</evidence>
<dbReference type="InterPro" id="IPR036390">
    <property type="entry name" value="WH_DNA-bd_sf"/>
</dbReference>
<dbReference type="PANTHER" id="PTHR30363:SF4">
    <property type="entry name" value="GLYCEROL-3-PHOSPHATE REGULON REPRESSOR"/>
    <property type="match status" value="1"/>
</dbReference>
<dbReference type="SUPFAM" id="SSF46785">
    <property type="entry name" value="Winged helix' DNA-binding domain"/>
    <property type="match status" value="1"/>
</dbReference>
<dbReference type="Proteomes" id="UP000228758">
    <property type="component" value="Unassembled WGS sequence"/>
</dbReference>
<keyword evidence="9" id="KW-1185">Reference proteome</keyword>
<evidence type="ECO:0000259" key="7">
    <source>
        <dbReference type="PROSITE" id="PS51000"/>
    </source>
</evidence>
<dbReference type="InterPro" id="IPR018356">
    <property type="entry name" value="Tscrpt_reg_HTH_DeoR_CS"/>
</dbReference>
<dbReference type="AlphaFoldDB" id="A0A2M9CI92"/>
<evidence type="ECO:0000256" key="6">
    <source>
        <dbReference type="ARBA" id="ARBA00024937"/>
    </source>
</evidence>
<dbReference type="GO" id="GO:0003677">
    <property type="term" value="F:DNA binding"/>
    <property type="evidence" value="ECO:0007669"/>
    <property type="project" value="UniProtKB-KW"/>
</dbReference>
<reference evidence="8 9" key="1">
    <citation type="submission" date="2017-11" db="EMBL/GenBank/DDBJ databases">
        <title>Genomic Encyclopedia of Archaeal and Bacterial Type Strains, Phase II (KMG-II): From Individual Species to Whole Genera.</title>
        <authorList>
            <person name="Goeker M."/>
        </authorList>
    </citation>
    <scope>NUCLEOTIDE SEQUENCE [LARGE SCALE GENOMIC DNA]</scope>
    <source>
        <strain evidence="8 9">DSM 27393</strain>
    </source>
</reference>
<dbReference type="PRINTS" id="PR00037">
    <property type="entry name" value="HTHLACR"/>
</dbReference>
<dbReference type="PROSITE" id="PS51000">
    <property type="entry name" value="HTH_DEOR_2"/>
    <property type="match status" value="1"/>
</dbReference>
<dbReference type="RefSeq" id="WP_100363876.1">
    <property type="nucleotide sequence ID" value="NZ_PGFF01000001.1"/>
</dbReference>
<proteinExistence type="predicted"/>
<dbReference type="InterPro" id="IPR014036">
    <property type="entry name" value="DeoR-like_C"/>
</dbReference>
<dbReference type="GO" id="GO:0003700">
    <property type="term" value="F:DNA-binding transcription factor activity"/>
    <property type="evidence" value="ECO:0007669"/>
    <property type="project" value="InterPro"/>
</dbReference>
<protein>
    <recommendedName>
        <fullName evidence="1">Lactose phosphotransferase system repressor</fullName>
    </recommendedName>
</protein>
<dbReference type="InterPro" id="IPR001034">
    <property type="entry name" value="DeoR_HTH"/>
</dbReference>
<dbReference type="OrthoDB" id="7688673at2"/>